<dbReference type="Gene3D" id="3.90.1720.10">
    <property type="entry name" value="endopeptidase domain like (from Nostoc punctiforme)"/>
    <property type="match status" value="1"/>
</dbReference>
<evidence type="ECO:0000256" key="2">
    <source>
        <dbReference type="ARBA" id="ARBA00022670"/>
    </source>
</evidence>
<gene>
    <name evidence="9" type="ORF">J2Z42_002066</name>
</gene>
<dbReference type="Gene3D" id="6.10.250.3150">
    <property type="match status" value="1"/>
</dbReference>
<dbReference type="PANTHER" id="PTHR47053:SF1">
    <property type="entry name" value="MUREIN DD-ENDOPEPTIDASE MEPH-RELATED"/>
    <property type="match status" value="1"/>
</dbReference>
<evidence type="ECO:0000256" key="4">
    <source>
        <dbReference type="ARBA" id="ARBA00022801"/>
    </source>
</evidence>
<feature type="coiled-coil region" evidence="6">
    <location>
        <begin position="144"/>
        <end position="199"/>
    </location>
</feature>
<dbReference type="RefSeq" id="WP_245331571.1">
    <property type="nucleotide sequence ID" value="NZ_JAGGLM010000013.1"/>
</dbReference>
<keyword evidence="5" id="KW-0788">Thiol protease</keyword>
<dbReference type="GO" id="GO:0016787">
    <property type="term" value="F:hydrolase activity"/>
    <property type="evidence" value="ECO:0007669"/>
    <property type="project" value="UniProtKB-KW"/>
</dbReference>
<organism evidence="9 10">
    <name type="scientific">Clostridium algifaecis</name>
    <dbReference type="NCBI Taxonomy" id="1472040"/>
    <lineage>
        <taxon>Bacteria</taxon>
        <taxon>Bacillati</taxon>
        <taxon>Bacillota</taxon>
        <taxon>Clostridia</taxon>
        <taxon>Eubacteriales</taxon>
        <taxon>Clostridiaceae</taxon>
        <taxon>Clostridium</taxon>
    </lineage>
</organism>
<keyword evidence="10" id="KW-1185">Reference proteome</keyword>
<comment type="caution">
    <text evidence="9">The sequence shown here is derived from an EMBL/GenBank/DDBJ whole genome shotgun (WGS) entry which is preliminary data.</text>
</comment>
<dbReference type="PROSITE" id="PS51935">
    <property type="entry name" value="NLPC_P60"/>
    <property type="match status" value="1"/>
</dbReference>
<comment type="similarity">
    <text evidence="1">Belongs to the peptidase C40 family.</text>
</comment>
<evidence type="ECO:0000313" key="10">
    <source>
        <dbReference type="Proteomes" id="UP001519307"/>
    </source>
</evidence>
<dbReference type="Pfam" id="PF24568">
    <property type="entry name" value="CC_PcsB"/>
    <property type="match status" value="1"/>
</dbReference>
<keyword evidence="2" id="KW-0645">Protease</keyword>
<evidence type="ECO:0000256" key="5">
    <source>
        <dbReference type="ARBA" id="ARBA00022807"/>
    </source>
</evidence>
<proteinExistence type="inferred from homology"/>
<dbReference type="SUPFAM" id="SSF54001">
    <property type="entry name" value="Cysteine proteinases"/>
    <property type="match status" value="1"/>
</dbReference>
<dbReference type="Proteomes" id="UP001519307">
    <property type="component" value="Unassembled WGS sequence"/>
</dbReference>
<evidence type="ECO:0000313" key="9">
    <source>
        <dbReference type="EMBL" id="MBP2033363.1"/>
    </source>
</evidence>
<protein>
    <submittedName>
        <fullName evidence="9">Cell wall-associated NlpC family hydrolase</fullName>
    </submittedName>
</protein>
<dbReference type="InterPro" id="IPR000064">
    <property type="entry name" value="NLP_P60_dom"/>
</dbReference>
<feature type="signal peptide" evidence="7">
    <location>
        <begin position="1"/>
        <end position="23"/>
    </location>
</feature>
<dbReference type="Pfam" id="PF00877">
    <property type="entry name" value="NLPC_P60"/>
    <property type="match status" value="1"/>
</dbReference>
<keyword evidence="3 7" id="KW-0732">Signal</keyword>
<keyword evidence="6" id="KW-0175">Coiled coil</keyword>
<dbReference type="InterPro" id="IPR057309">
    <property type="entry name" value="PcsB_CC"/>
</dbReference>
<accession>A0ABS4KTH3</accession>
<evidence type="ECO:0000259" key="8">
    <source>
        <dbReference type="PROSITE" id="PS51935"/>
    </source>
</evidence>
<evidence type="ECO:0000256" key="6">
    <source>
        <dbReference type="SAM" id="Coils"/>
    </source>
</evidence>
<feature type="domain" description="NlpC/P60" evidence="8">
    <location>
        <begin position="208"/>
        <end position="323"/>
    </location>
</feature>
<evidence type="ECO:0000256" key="3">
    <source>
        <dbReference type="ARBA" id="ARBA00022729"/>
    </source>
</evidence>
<dbReference type="InterPro" id="IPR038765">
    <property type="entry name" value="Papain-like_cys_pep_sf"/>
</dbReference>
<feature type="chain" id="PRO_5046621598" evidence="7">
    <location>
        <begin position="24"/>
        <end position="323"/>
    </location>
</feature>
<sequence>MLKKNIALIVMTLIISFPFNTFASPVSNTSDAITQNCNNLNDGIEAKIEKMDNDIETNMRILNGYNDNLKKLNNDITENKKDIEALDNNIKGLNDIVGKRLRNMYETNFGIEYLDFLLSSKNASDAFDRLDMSKTLIDYDKNNIKKLENNKQIREKSEKKLEKDKSDVSKLKNDISKKIEILKQQKQNEKKLLEVLNSSSSNSSKLKFTSDNNIVNYALSFLGVPYVWGGTTPSGFDCSGFVQYVYAHFGISIPRISQDQQNHGTAVKDRKDLQPGDLVFFGTPAYHVGMYIGDGKYVEAPHTGDVVKIAELYNYTSAMRVKN</sequence>
<dbReference type="EMBL" id="JAGGLM010000013">
    <property type="protein sequence ID" value="MBP2033363.1"/>
    <property type="molecule type" value="Genomic_DNA"/>
</dbReference>
<evidence type="ECO:0000256" key="7">
    <source>
        <dbReference type="SAM" id="SignalP"/>
    </source>
</evidence>
<dbReference type="InterPro" id="IPR051202">
    <property type="entry name" value="Peptidase_C40"/>
</dbReference>
<feature type="coiled-coil region" evidence="6">
    <location>
        <begin position="62"/>
        <end position="96"/>
    </location>
</feature>
<dbReference type="PANTHER" id="PTHR47053">
    <property type="entry name" value="MUREIN DD-ENDOPEPTIDASE MEPH-RELATED"/>
    <property type="match status" value="1"/>
</dbReference>
<name>A0ABS4KTH3_9CLOT</name>
<keyword evidence="4 9" id="KW-0378">Hydrolase</keyword>
<reference evidence="9 10" key="1">
    <citation type="submission" date="2021-03" db="EMBL/GenBank/DDBJ databases">
        <title>Genomic Encyclopedia of Type Strains, Phase IV (KMG-IV): sequencing the most valuable type-strain genomes for metagenomic binning, comparative biology and taxonomic classification.</title>
        <authorList>
            <person name="Goeker M."/>
        </authorList>
    </citation>
    <scope>NUCLEOTIDE SEQUENCE [LARGE SCALE GENOMIC DNA]</scope>
    <source>
        <strain evidence="9 10">DSM 28783</strain>
    </source>
</reference>
<evidence type="ECO:0000256" key="1">
    <source>
        <dbReference type="ARBA" id="ARBA00007074"/>
    </source>
</evidence>